<feature type="compositionally biased region" description="Gly residues" evidence="6">
    <location>
        <begin position="1053"/>
        <end position="1063"/>
    </location>
</feature>
<sequence length="1388" mass="151592">MDPSPIIDIDAMEMVGGFQQQQPVDLTDPLNSALPLPAAVPQPAAPPAPPPGPEDAVGEEVTTFNEYTPSSLPSELVEILCNVAADQPYTNLSHSTSSSTSSTSQSPQTPPPPPPAAAAAWPCRACTFLNAPTNTKCEICDSKKPSVLSSSPPSSASQDSAASVKFSEGGVVDTHKNTWIEKVLERPLPKSHAFPTVESSLMSSVTAPQVPPEIFASITPFSDLKYDSQIACLTPCQMEGAGLAINAFRKVYVTSKCTTRAGFFIGDGAGVGKGRQITSVVRHSTAAGNPRHLWLSVSRSLVDDARRDLDDVGLVGVPVHSGDMLNNNKGLGKTEDGVLFVTYQMLISNKRIEQIISWLGPNGAENFGGCIVFDECHKAKNLGESKTSQAVIDLQKRLPMARVLYCSATGVSDVKHMVYAERLNLWGPSTPYPSFDHFSKMLNDRGIGGLEMLSLEMKLQGRFIARSLSWDGALFQTCESKLTKDMEQAYDQACGWWLDLRKGLKFAQSKLSKIREGAVPKTLYRVYWSAMQRFFKEFAVCSKVNYIVENAKKDVESGHSVIIGLQATGEASTKEFMDLELEKMSEEKGLKDTSSLSYEQLRFPALVSTVGGTARGFLEQHFPVKPDPPSVAPPPQLPPAPTQEQISWFQTCMRAREDAIRIVNMPPDEELVKMRDDLAAKLASFDLPANPLDELVDKFGGEKAVAEMTGRTGRILRVDENLFRYKKRAGVAASSVKGLMSRDSGEVEMDQLNIAERKRFQDGEKHVAIISDAASTGISLHANAGCGSAKRRRVHYTIELPWAADKAIQQLGRSHRAGQLSAPIYRNCVTNLGGERRFAAAVSKRMESLGALTKGDRRAASGTDLSEFNIDSKHGGQALVRLYESLSKGSQVRPCVSADDVLDQFIDGYGAKLGLIETPEMNKVEVRDLTFETARRGLIQIGLEEGSEARQKADVKMFLNRIAGLPVSLQNLLFNLFSATLKEVIEDARKNGWYEGCVEDLFARKIKLESSVQVAVDNSSGATTHFSIFVLDRGWDLGELITEMKAKEEEEGLAGGDSGGDGVGDQDEEDEEDDEMKDFIVDDEDEDEDEDDEIEEEAEDEGEEQQLKSPSKQMLSKLSSVKRLGPCATGFYVSKRQIAGISLPIFARRKFSRARGRGTLQIDPLGVMVIYRANTGKTGQELSSAELRHKYKLVKSLADCNGIDSLPEPFSSLWSEHYASTNSLEKSSSLAPRLSKVGLVHGAVLHVFPALALAVKNSTLKRDRTLKVYRVEHGSRKILGVKFPVEKVDDLMNYLKILSEARKGTVGVYKRLEVEGVDERKIKRMGKKENTMMTFFGKGAKGGGGGVSVFGGTKRVGGNSNSNSNKEKTKKGGKKKQKTLATSKLSFN</sequence>
<dbReference type="PROSITE" id="PS01358">
    <property type="entry name" value="ZF_RANBP2_1"/>
    <property type="match status" value="1"/>
</dbReference>
<name>A0A9W7BLS7_9STRA</name>
<reference evidence="9" key="1">
    <citation type="journal article" date="2023" name="Commun. Biol.">
        <title>Genome analysis of Parmales, the sister group of diatoms, reveals the evolutionary specialization of diatoms from phago-mixotrophs to photoautotrophs.</title>
        <authorList>
            <person name="Ban H."/>
            <person name="Sato S."/>
            <person name="Yoshikawa S."/>
            <person name="Yamada K."/>
            <person name="Nakamura Y."/>
            <person name="Ichinomiya M."/>
            <person name="Sato N."/>
            <person name="Blanc-Mathieu R."/>
            <person name="Endo H."/>
            <person name="Kuwata A."/>
            <person name="Ogata H."/>
        </authorList>
    </citation>
    <scope>NUCLEOTIDE SEQUENCE [LARGE SCALE GENOMIC DNA]</scope>
    <source>
        <strain evidence="9">NIES 3701</strain>
    </source>
</reference>
<proteinExistence type="inferred from homology"/>
<dbReference type="InterPro" id="IPR026741">
    <property type="entry name" value="SNO"/>
</dbReference>
<keyword evidence="2" id="KW-0479">Metal-binding</keyword>
<dbReference type="PANTHER" id="PTHR12706">
    <property type="entry name" value="STRAWBERRY NOTCH-RELATED"/>
    <property type="match status" value="1"/>
</dbReference>
<dbReference type="SMART" id="SM00547">
    <property type="entry name" value="ZnF_RBZ"/>
    <property type="match status" value="1"/>
</dbReference>
<dbReference type="PROSITE" id="PS50199">
    <property type="entry name" value="ZF_RANBP2_2"/>
    <property type="match status" value="1"/>
</dbReference>
<comment type="caution">
    <text evidence="8">The sequence shown here is derived from an EMBL/GenBank/DDBJ whole genome shotgun (WGS) entry which is preliminary data.</text>
</comment>
<evidence type="ECO:0000256" key="3">
    <source>
        <dbReference type="ARBA" id="ARBA00022771"/>
    </source>
</evidence>
<feature type="region of interest" description="Disordered" evidence="6">
    <location>
        <begin position="1344"/>
        <end position="1388"/>
    </location>
</feature>
<accession>A0A9W7BLS7</accession>
<dbReference type="InterPro" id="IPR026937">
    <property type="entry name" value="SBNO_Helicase_C_dom"/>
</dbReference>
<feature type="region of interest" description="Disordered" evidence="6">
    <location>
        <begin position="1048"/>
        <end position="1115"/>
    </location>
</feature>
<evidence type="ECO:0000313" key="9">
    <source>
        <dbReference type="Proteomes" id="UP001165085"/>
    </source>
</evidence>
<feature type="compositionally biased region" description="Basic residues" evidence="6">
    <location>
        <begin position="1368"/>
        <end position="1378"/>
    </location>
</feature>
<dbReference type="InterPro" id="IPR027417">
    <property type="entry name" value="P-loop_NTPase"/>
</dbReference>
<feature type="region of interest" description="Disordered" evidence="6">
    <location>
        <begin position="91"/>
        <end position="117"/>
    </location>
</feature>
<dbReference type="InterPro" id="IPR001876">
    <property type="entry name" value="Znf_RanBP2"/>
</dbReference>
<keyword evidence="4" id="KW-0862">Zinc</keyword>
<dbReference type="Pfam" id="PF13871">
    <property type="entry name" value="Helicase_C_4"/>
    <property type="match status" value="1"/>
</dbReference>
<feature type="region of interest" description="Disordered" evidence="6">
    <location>
        <begin position="18"/>
        <end position="69"/>
    </location>
</feature>
<gene>
    <name evidence="8" type="ORF">TrST_g5192</name>
</gene>
<feature type="compositionally biased region" description="Low complexity" evidence="6">
    <location>
        <begin position="145"/>
        <end position="164"/>
    </location>
</feature>
<keyword evidence="9" id="KW-1185">Reference proteome</keyword>
<dbReference type="GO" id="GO:0006355">
    <property type="term" value="P:regulation of DNA-templated transcription"/>
    <property type="evidence" value="ECO:0007669"/>
    <property type="project" value="InterPro"/>
</dbReference>
<comment type="similarity">
    <text evidence="1">Belongs to the SBNO family.</text>
</comment>
<dbReference type="SUPFAM" id="SSF90209">
    <property type="entry name" value="Ran binding protein zinc finger-like"/>
    <property type="match status" value="1"/>
</dbReference>
<evidence type="ECO:0000256" key="1">
    <source>
        <dbReference type="ARBA" id="ARBA00006992"/>
    </source>
</evidence>
<feature type="compositionally biased region" description="Pro residues" evidence="6">
    <location>
        <begin position="38"/>
        <end position="53"/>
    </location>
</feature>
<dbReference type="SUPFAM" id="SSF52540">
    <property type="entry name" value="P-loop containing nucleoside triphosphate hydrolases"/>
    <property type="match status" value="2"/>
</dbReference>
<dbReference type="OrthoDB" id="421838at2759"/>
<dbReference type="GO" id="GO:0008270">
    <property type="term" value="F:zinc ion binding"/>
    <property type="evidence" value="ECO:0007669"/>
    <property type="project" value="UniProtKB-KW"/>
</dbReference>
<dbReference type="InterPro" id="IPR039187">
    <property type="entry name" value="SNO_AAA"/>
</dbReference>
<dbReference type="Proteomes" id="UP001165085">
    <property type="component" value="Unassembled WGS sequence"/>
</dbReference>
<dbReference type="GO" id="GO:0031490">
    <property type="term" value="F:chromatin DNA binding"/>
    <property type="evidence" value="ECO:0007669"/>
    <property type="project" value="TreeGrafter"/>
</dbReference>
<dbReference type="Gene3D" id="2.30.30.380">
    <property type="entry name" value="Zn-finger domain of Sec23/24"/>
    <property type="match status" value="1"/>
</dbReference>
<evidence type="ECO:0000313" key="8">
    <source>
        <dbReference type="EMBL" id="GMH92757.1"/>
    </source>
</evidence>
<dbReference type="EMBL" id="BRXY01000405">
    <property type="protein sequence ID" value="GMH92757.1"/>
    <property type="molecule type" value="Genomic_DNA"/>
</dbReference>
<evidence type="ECO:0000256" key="4">
    <source>
        <dbReference type="ARBA" id="ARBA00022833"/>
    </source>
</evidence>
<dbReference type="PANTHER" id="PTHR12706:SF30">
    <property type="entry name" value="PROTEIN STRAWBERRY NOTCH-RELATED"/>
    <property type="match status" value="1"/>
</dbReference>
<keyword evidence="3 5" id="KW-0863">Zinc-finger</keyword>
<feature type="region of interest" description="Disordered" evidence="6">
    <location>
        <begin position="144"/>
        <end position="164"/>
    </location>
</feature>
<feature type="compositionally biased region" description="Acidic residues" evidence="6">
    <location>
        <begin position="1064"/>
        <end position="1104"/>
    </location>
</feature>
<organism evidence="8 9">
    <name type="scientific">Triparma strigata</name>
    <dbReference type="NCBI Taxonomy" id="1606541"/>
    <lineage>
        <taxon>Eukaryota</taxon>
        <taxon>Sar</taxon>
        <taxon>Stramenopiles</taxon>
        <taxon>Ochrophyta</taxon>
        <taxon>Bolidophyceae</taxon>
        <taxon>Parmales</taxon>
        <taxon>Triparmaceae</taxon>
        <taxon>Triparma</taxon>
    </lineage>
</organism>
<protein>
    <recommendedName>
        <fullName evidence="7">RanBP2-type domain-containing protein</fullName>
    </recommendedName>
</protein>
<evidence type="ECO:0000259" key="7">
    <source>
        <dbReference type="PROSITE" id="PS50199"/>
    </source>
</evidence>
<dbReference type="Gene3D" id="3.40.50.300">
    <property type="entry name" value="P-loop containing nucleotide triphosphate hydrolases"/>
    <property type="match status" value="2"/>
</dbReference>
<evidence type="ECO:0000256" key="6">
    <source>
        <dbReference type="SAM" id="MobiDB-lite"/>
    </source>
</evidence>
<dbReference type="GO" id="GO:0005634">
    <property type="term" value="C:nucleus"/>
    <property type="evidence" value="ECO:0007669"/>
    <property type="project" value="TreeGrafter"/>
</dbReference>
<dbReference type="Pfam" id="PF13872">
    <property type="entry name" value="AAA_34"/>
    <property type="match status" value="1"/>
</dbReference>
<dbReference type="InterPro" id="IPR036443">
    <property type="entry name" value="Znf_RanBP2_sf"/>
</dbReference>
<feature type="domain" description="RanBP2-type" evidence="7">
    <location>
        <begin position="117"/>
        <end position="146"/>
    </location>
</feature>
<feature type="compositionally biased region" description="Low complexity" evidence="6">
    <location>
        <begin position="95"/>
        <end position="107"/>
    </location>
</feature>
<evidence type="ECO:0000256" key="2">
    <source>
        <dbReference type="ARBA" id="ARBA00022723"/>
    </source>
</evidence>
<feature type="compositionally biased region" description="Polar residues" evidence="6">
    <location>
        <begin position="1379"/>
        <end position="1388"/>
    </location>
</feature>
<evidence type="ECO:0000256" key="5">
    <source>
        <dbReference type="PROSITE-ProRule" id="PRU00322"/>
    </source>
</evidence>
<dbReference type="GO" id="GO:0042393">
    <property type="term" value="F:histone binding"/>
    <property type="evidence" value="ECO:0007669"/>
    <property type="project" value="TreeGrafter"/>
</dbReference>